<gene>
    <name evidence="2" type="ORF">SAMN04488563_5907</name>
</gene>
<dbReference type="InterPro" id="IPR036705">
    <property type="entry name" value="Ribosyl_crysJ1_sf"/>
</dbReference>
<feature type="binding site" evidence="1">
    <location>
        <position position="51"/>
    </location>
    <ligand>
        <name>Mg(2+)</name>
        <dbReference type="ChEBI" id="CHEBI:18420"/>
        <label>1</label>
    </ligand>
</feature>
<evidence type="ECO:0000313" key="2">
    <source>
        <dbReference type="EMBL" id="SDU78995.1"/>
    </source>
</evidence>
<feature type="binding site" evidence="1">
    <location>
        <position position="53"/>
    </location>
    <ligand>
        <name>Mg(2+)</name>
        <dbReference type="ChEBI" id="CHEBI:18420"/>
        <label>1</label>
    </ligand>
</feature>
<dbReference type="Pfam" id="PF03747">
    <property type="entry name" value="ADP_ribosyl_GH"/>
    <property type="match status" value="1"/>
</dbReference>
<reference evidence="3" key="1">
    <citation type="submission" date="2016-10" db="EMBL/GenBank/DDBJ databases">
        <authorList>
            <person name="Varghese N."/>
            <person name="Submissions S."/>
        </authorList>
    </citation>
    <scope>NUCLEOTIDE SEQUENCE [LARGE SCALE GENOMIC DNA]</scope>
    <source>
        <strain evidence="3">DSM 45079</strain>
    </source>
</reference>
<dbReference type="PANTHER" id="PTHR16222:SF12">
    <property type="entry name" value="ADP-RIBOSYLGLYCOHYDROLASE-RELATED"/>
    <property type="match status" value="1"/>
</dbReference>
<dbReference type="InterPro" id="IPR050792">
    <property type="entry name" value="ADP-ribosylglycohydrolase"/>
</dbReference>
<dbReference type="PANTHER" id="PTHR16222">
    <property type="entry name" value="ADP-RIBOSYLGLYCOHYDROLASE"/>
    <property type="match status" value="1"/>
</dbReference>
<proteinExistence type="predicted"/>
<protein>
    <submittedName>
        <fullName evidence="2">ADP-ribosylglycohydrolase</fullName>
    </submittedName>
</protein>
<dbReference type="STRING" id="419479.SAMN04488563_5907"/>
<dbReference type="Gene3D" id="1.10.4080.10">
    <property type="entry name" value="ADP-ribosylation/Crystallin J1"/>
    <property type="match status" value="1"/>
</dbReference>
<keyword evidence="3" id="KW-1185">Reference proteome</keyword>
<dbReference type="GO" id="GO:0046872">
    <property type="term" value="F:metal ion binding"/>
    <property type="evidence" value="ECO:0007669"/>
    <property type="project" value="UniProtKB-KW"/>
</dbReference>
<dbReference type="InterPro" id="IPR005502">
    <property type="entry name" value="Ribosyl_crysJ1"/>
</dbReference>
<organism evidence="2 3">
    <name type="scientific">Jiangella alkaliphila</name>
    <dbReference type="NCBI Taxonomy" id="419479"/>
    <lineage>
        <taxon>Bacteria</taxon>
        <taxon>Bacillati</taxon>
        <taxon>Actinomycetota</taxon>
        <taxon>Actinomycetes</taxon>
        <taxon>Jiangellales</taxon>
        <taxon>Jiangellaceae</taxon>
        <taxon>Jiangella</taxon>
    </lineage>
</organism>
<dbReference type="GO" id="GO:0016787">
    <property type="term" value="F:hydrolase activity"/>
    <property type="evidence" value="ECO:0007669"/>
    <property type="project" value="UniProtKB-KW"/>
</dbReference>
<evidence type="ECO:0000313" key="3">
    <source>
        <dbReference type="Proteomes" id="UP000182977"/>
    </source>
</evidence>
<name>A0A1H2LE37_9ACTN</name>
<evidence type="ECO:0000256" key="1">
    <source>
        <dbReference type="PIRSR" id="PIRSR605502-1"/>
    </source>
</evidence>
<keyword evidence="2" id="KW-0378">Hydrolase</keyword>
<keyword evidence="1" id="KW-0479">Metal-binding</keyword>
<sequence length="330" mass="34092">MVPTFERVYGALIGQAVGDALGAPTEGLARAEIVARYGWVGDFVSDDPAGTDDTEYAVLTARLLLAHGDRLTPADVGAAWTDDLVNQVGGFHGGGFSEMTAINNLRAGLVPPATGSDNHELWSDGAAMRIAPVGVYCAGDPAEAARLAAIDAQVSHARDGIHCAQAVAAGVAVAVVADAWEDVVEAALAAVPADSWAARTLRRAVDIGHTHTDLAAAVDELYERISLFHYPWADVAPEATALALGVFTAARGEYVPAVLGGANAGRDADTIAAMAGALAGALHGADAVPEPWRRRINVVRGHCIAAVAGTDLAELAHDLHEALRRKEAAR</sequence>
<feature type="binding site" evidence="1">
    <location>
        <position position="269"/>
    </location>
    <ligand>
        <name>Mg(2+)</name>
        <dbReference type="ChEBI" id="CHEBI:18420"/>
        <label>1</label>
    </ligand>
</feature>
<comment type="cofactor">
    <cofactor evidence="1">
        <name>Mg(2+)</name>
        <dbReference type="ChEBI" id="CHEBI:18420"/>
    </cofactor>
    <text evidence="1">Binds 2 magnesium ions per subunit.</text>
</comment>
<dbReference type="SUPFAM" id="SSF101478">
    <property type="entry name" value="ADP-ribosylglycohydrolase"/>
    <property type="match status" value="1"/>
</dbReference>
<dbReference type="Proteomes" id="UP000182977">
    <property type="component" value="Chromosome I"/>
</dbReference>
<keyword evidence="1" id="KW-0460">Magnesium</keyword>
<feature type="binding site" evidence="1">
    <location>
        <position position="267"/>
    </location>
    <ligand>
        <name>Mg(2+)</name>
        <dbReference type="ChEBI" id="CHEBI:18420"/>
        <label>1</label>
    </ligand>
</feature>
<feature type="binding site" evidence="1">
    <location>
        <position position="52"/>
    </location>
    <ligand>
        <name>Mg(2+)</name>
        <dbReference type="ChEBI" id="CHEBI:18420"/>
        <label>1</label>
    </ligand>
</feature>
<dbReference type="OrthoDB" id="2822542at2"/>
<dbReference type="EMBL" id="LT629791">
    <property type="protein sequence ID" value="SDU78995.1"/>
    <property type="molecule type" value="Genomic_DNA"/>
</dbReference>
<feature type="binding site" evidence="1">
    <location>
        <position position="270"/>
    </location>
    <ligand>
        <name>Mg(2+)</name>
        <dbReference type="ChEBI" id="CHEBI:18420"/>
        <label>1</label>
    </ligand>
</feature>
<accession>A0A1H2LE37</accession>
<dbReference type="AlphaFoldDB" id="A0A1H2LE37"/>